<dbReference type="EMBL" id="RSCD01000003">
    <property type="protein sequence ID" value="RSH93744.1"/>
    <property type="molecule type" value="Genomic_DNA"/>
</dbReference>
<dbReference type="OrthoDB" id="298012at2759"/>
<dbReference type="InterPro" id="IPR006139">
    <property type="entry name" value="D-isomer_2_OHA_DH_cat_dom"/>
</dbReference>
<name>A0A427YRJ1_9TREE</name>
<comment type="caution">
    <text evidence="7">The sequence shown here is derived from an EMBL/GenBank/DDBJ whole genome shotgun (WGS) entry which is preliminary data.</text>
</comment>
<evidence type="ECO:0000313" key="7">
    <source>
        <dbReference type="EMBL" id="RSH93744.1"/>
    </source>
</evidence>
<organism evidence="7 8">
    <name type="scientific">Saitozyma podzolica</name>
    <dbReference type="NCBI Taxonomy" id="1890683"/>
    <lineage>
        <taxon>Eukaryota</taxon>
        <taxon>Fungi</taxon>
        <taxon>Dikarya</taxon>
        <taxon>Basidiomycota</taxon>
        <taxon>Agaricomycotina</taxon>
        <taxon>Tremellomycetes</taxon>
        <taxon>Tremellales</taxon>
        <taxon>Trimorphomycetaceae</taxon>
        <taxon>Saitozyma</taxon>
    </lineage>
</organism>
<evidence type="ECO:0000256" key="3">
    <source>
        <dbReference type="ARBA" id="ARBA00023027"/>
    </source>
</evidence>
<protein>
    <recommendedName>
        <fullName evidence="9">D-3-phosphoglycerate dehydrogenase</fullName>
    </recommendedName>
</protein>
<proteinExistence type="inferred from homology"/>
<dbReference type="GO" id="GO:0051287">
    <property type="term" value="F:NAD binding"/>
    <property type="evidence" value="ECO:0007669"/>
    <property type="project" value="InterPro"/>
</dbReference>
<dbReference type="GO" id="GO:0016616">
    <property type="term" value="F:oxidoreductase activity, acting on the CH-OH group of donors, NAD or NADP as acceptor"/>
    <property type="evidence" value="ECO:0007669"/>
    <property type="project" value="InterPro"/>
</dbReference>
<dbReference type="AlphaFoldDB" id="A0A427YRJ1"/>
<keyword evidence="3" id="KW-0520">NAD</keyword>
<dbReference type="InterPro" id="IPR036291">
    <property type="entry name" value="NAD(P)-bd_dom_sf"/>
</dbReference>
<evidence type="ECO:0008006" key="9">
    <source>
        <dbReference type="Google" id="ProtNLM"/>
    </source>
</evidence>
<comment type="similarity">
    <text evidence="1 4">Belongs to the D-isomer specific 2-hydroxyacid dehydrogenase family.</text>
</comment>
<dbReference type="Gene3D" id="3.40.50.720">
    <property type="entry name" value="NAD(P)-binding Rossmann-like Domain"/>
    <property type="match status" value="2"/>
</dbReference>
<feature type="domain" description="D-isomer specific 2-hydroxyacid dehydrogenase NAD-binding" evidence="6">
    <location>
        <begin position="108"/>
        <end position="295"/>
    </location>
</feature>
<gene>
    <name evidence="7" type="ORF">EHS25_006392</name>
</gene>
<dbReference type="PANTHER" id="PTHR42789">
    <property type="entry name" value="D-ISOMER SPECIFIC 2-HYDROXYACID DEHYDROGENASE FAMILY PROTEIN (AFU_ORTHOLOGUE AFUA_6G10090)"/>
    <property type="match status" value="1"/>
</dbReference>
<evidence type="ECO:0000259" key="5">
    <source>
        <dbReference type="Pfam" id="PF00389"/>
    </source>
</evidence>
<sequence length="326" mass="34723">MPIAISSKPHVFTLYTLSPDVRAYAGQFFRLTSPEDEGFEEWREKAEGIMVRSVEVTEEDVAGMLKCRFVGKHGVGVDKLAVKALKAKGVVVMNTAGVNATCVAELALTLIMSVARNVPYIDRTIRSGVTLTKAEAGAVGFQLTGKTLGLVGGGNIGFALGKMWSGAFGGAVVVFDPYLSAAAEEAWSSAVPKFRRVTDLDVLLPEIDVLSVHVPLLDSTKGLIGRDQLRRMKKSAVVINTARGGVIDEDALAEALDEGMITGAGLDAWSEEPPTLDKFSRLINHPRVVSTPHVGAASLDVIDQTARAVVDHLAEAFAGKEPRDVV</sequence>
<evidence type="ECO:0000256" key="4">
    <source>
        <dbReference type="RuleBase" id="RU003719"/>
    </source>
</evidence>
<evidence type="ECO:0000256" key="1">
    <source>
        <dbReference type="ARBA" id="ARBA00005854"/>
    </source>
</evidence>
<dbReference type="FunFam" id="3.40.50.720:FF:000203">
    <property type="entry name" value="D-3-phosphoglycerate dehydrogenase (SerA)"/>
    <property type="match status" value="1"/>
</dbReference>
<keyword evidence="2 4" id="KW-0560">Oxidoreductase</keyword>
<dbReference type="PROSITE" id="PS00671">
    <property type="entry name" value="D_2_HYDROXYACID_DH_3"/>
    <property type="match status" value="1"/>
</dbReference>
<dbReference type="Pfam" id="PF00389">
    <property type="entry name" value="2-Hacid_dh"/>
    <property type="match status" value="1"/>
</dbReference>
<dbReference type="Proteomes" id="UP000279259">
    <property type="component" value="Unassembled WGS sequence"/>
</dbReference>
<evidence type="ECO:0000259" key="6">
    <source>
        <dbReference type="Pfam" id="PF02826"/>
    </source>
</evidence>
<dbReference type="InterPro" id="IPR050857">
    <property type="entry name" value="D-2-hydroxyacid_DH"/>
</dbReference>
<evidence type="ECO:0000313" key="8">
    <source>
        <dbReference type="Proteomes" id="UP000279259"/>
    </source>
</evidence>
<evidence type="ECO:0000256" key="2">
    <source>
        <dbReference type="ARBA" id="ARBA00023002"/>
    </source>
</evidence>
<dbReference type="PANTHER" id="PTHR42789:SF1">
    <property type="entry name" value="D-ISOMER SPECIFIC 2-HYDROXYACID DEHYDROGENASE FAMILY PROTEIN (AFU_ORTHOLOGUE AFUA_6G10090)"/>
    <property type="match status" value="1"/>
</dbReference>
<dbReference type="STRING" id="1890683.A0A427YRJ1"/>
<dbReference type="SUPFAM" id="SSF52283">
    <property type="entry name" value="Formate/glycerate dehydrogenase catalytic domain-like"/>
    <property type="match status" value="1"/>
</dbReference>
<dbReference type="InterPro" id="IPR029753">
    <property type="entry name" value="D-isomer_DH_CS"/>
</dbReference>
<dbReference type="InterPro" id="IPR006140">
    <property type="entry name" value="D-isomer_DH_NAD-bd"/>
</dbReference>
<dbReference type="Pfam" id="PF02826">
    <property type="entry name" value="2-Hacid_dh_C"/>
    <property type="match status" value="1"/>
</dbReference>
<accession>A0A427YRJ1</accession>
<keyword evidence="8" id="KW-1185">Reference proteome</keyword>
<dbReference type="SUPFAM" id="SSF51735">
    <property type="entry name" value="NAD(P)-binding Rossmann-fold domains"/>
    <property type="match status" value="1"/>
</dbReference>
<reference evidence="7 8" key="1">
    <citation type="submission" date="2018-11" db="EMBL/GenBank/DDBJ databases">
        <title>Genome sequence of Saitozyma podzolica DSM 27192.</title>
        <authorList>
            <person name="Aliyu H."/>
            <person name="Gorte O."/>
            <person name="Ochsenreither K."/>
        </authorList>
    </citation>
    <scope>NUCLEOTIDE SEQUENCE [LARGE SCALE GENOMIC DNA]</scope>
    <source>
        <strain evidence="7 8">DSM 27192</strain>
    </source>
</reference>
<feature type="domain" description="D-isomer specific 2-hydroxyacid dehydrogenase catalytic" evidence="5">
    <location>
        <begin position="32"/>
        <end position="326"/>
    </location>
</feature>